<reference evidence="1 2" key="1">
    <citation type="journal article" date="2022" name="Plant J.">
        <title>Chromosome-level genome of Camellia lanceoleosa provides a valuable resource for understanding genome evolution and self-incompatibility.</title>
        <authorList>
            <person name="Gong W."/>
            <person name="Xiao S."/>
            <person name="Wang L."/>
            <person name="Liao Z."/>
            <person name="Chang Y."/>
            <person name="Mo W."/>
            <person name="Hu G."/>
            <person name="Li W."/>
            <person name="Zhao G."/>
            <person name="Zhu H."/>
            <person name="Hu X."/>
            <person name="Ji K."/>
            <person name="Xiang X."/>
            <person name="Song Q."/>
            <person name="Yuan D."/>
            <person name="Jin S."/>
            <person name="Zhang L."/>
        </authorList>
    </citation>
    <scope>NUCLEOTIDE SEQUENCE [LARGE SCALE GENOMIC DNA]</scope>
    <source>
        <strain evidence="1">SQ_2022a</strain>
    </source>
</reference>
<protein>
    <submittedName>
        <fullName evidence="1">Transcription factor bHLH041</fullName>
    </submittedName>
</protein>
<evidence type="ECO:0000313" key="2">
    <source>
        <dbReference type="Proteomes" id="UP001060215"/>
    </source>
</evidence>
<sequence>MDGFHNEENKQPSSSSGSVARRLFDEYRQRIFNFQNGRVPGRVFKNGLHYMELKELELQGLASVDVQLQFYRTAIFMGCMTGEIELGMSNDPQMNLEMEMKNWFPEDFSRPARPPIELPPHPADQNRPSSSSSSLRSLSTDSPEPSPFLFNIPSTSYLPEPPMESNIEQALRPISTSSISPLEHTTQAFRHILNPQFPSQQESNEASAMATAFLTVISSSASPSSSSSSHQRLPQTVPPNYPLSQKTGAFKSYRSSLRASTPLTARARRQTLQKRAISFFRTLSLMKIQERVQGTRPTSTQLHHMISERKRREKLNDSFQALRSLLPPGTKKDKASVLAGTTEYLTSLKAQVAELTKRTQSLEAQILPPREANEEVSVPSSSSSNQRLDVQITNVAELTSESRIIDLQVIVIRDCNMLDLVIRIMEFLKQVKNVNLISVKADTRVVETNLINHAVLRLRIEGGDWDESSFQEAVRRVVADLAQ</sequence>
<comment type="caution">
    <text evidence="1">The sequence shown here is derived from an EMBL/GenBank/DDBJ whole genome shotgun (WGS) entry which is preliminary data.</text>
</comment>
<gene>
    <name evidence="1" type="ORF">LOK49_LG13G00829</name>
</gene>
<name>A0ACC0FJ73_9ERIC</name>
<evidence type="ECO:0000313" key="1">
    <source>
        <dbReference type="EMBL" id="KAI7988384.1"/>
    </source>
</evidence>
<keyword evidence="2" id="KW-1185">Reference proteome</keyword>
<dbReference type="Proteomes" id="UP001060215">
    <property type="component" value="Chromosome 14"/>
</dbReference>
<accession>A0ACC0FJ73</accession>
<organism evidence="1 2">
    <name type="scientific">Camellia lanceoleosa</name>
    <dbReference type="NCBI Taxonomy" id="1840588"/>
    <lineage>
        <taxon>Eukaryota</taxon>
        <taxon>Viridiplantae</taxon>
        <taxon>Streptophyta</taxon>
        <taxon>Embryophyta</taxon>
        <taxon>Tracheophyta</taxon>
        <taxon>Spermatophyta</taxon>
        <taxon>Magnoliopsida</taxon>
        <taxon>eudicotyledons</taxon>
        <taxon>Gunneridae</taxon>
        <taxon>Pentapetalae</taxon>
        <taxon>asterids</taxon>
        <taxon>Ericales</taxon>
        <taxon>Theaceae</taxon>
        <taxon>Camellia</taxon>
    </lineage>
</organism>
<dbReference type="EMBL" id="CM045771">
    <property type="protein sequence ID" value="KAI7988384.1"/>
    <property type="molecule type" value="Genomic_DNA"/>
</dbReference>
<proteinExistence type="predicted"/>